<proteinExistence type="predicted"/>
<dbReference type="VEuPathDB" id="PiroplasmaDB:BEWA_043580"/>
<protein>
    <submittedName>
        <fullName evidence="1">Uncharacterized protein</fullName>
    </submittedName>
</protein>
<dbReference type="GeneID" id="15807765"/>
<keyword evidence="2" id="KW-1185">Reference proteome</keyword>
<evidence type="ECO:0000313" key="1">
    <source>
        <dbReference type="EMBL" id="EKX74317.1"/>
    </source>
</evidence>
<dbReference type="eggNOG" id="ENOG502TN5A">
    <property type="taxonomic scope" value="Eukaryota"/>
</dbReference>
<dbReference type="KEGG" id="beq:BEWA_043580"/>
<comment type="caution">
    <text evidence="1">The sequence shown here is derived from an EMBL/GenBank/DDBJ whole genome shotgun (WGS) entry which is preliminary data.</text>
</comment>
<organism evidence="1 2">
    <name type="scientific">Theileria equi strain WA</name>
    <dbReference type="NCBI Taxonomy" id="1537102"/>
    <lineage>
        <taxon>Eukaryota</taxon>
        <taxon>Sar</taxon>
        <taxon>Alveolata</taxon>
        <taxon>Apicomplexa</taxon>
        <taxon>Aconoidasida</taxon>
        <taxon>Piroplasmida</taxon>
        <taxon>Theileriidae</taxon>
        <taxon>Theileria</taxon>
    </lineage>
</organism>
<dbReference type="Proteomes" id="UP000031512">
    <property type="component" value="Unassembled WGS sequence"/>
</dbReference>
<dbReference type="RefSeq" id="XP_004833769.1">
    <property type="nucleotide sequence ID" value="XM_004833712.1"/>
</dbReference>
<gene>
    <name evidence="1" type="ORF">BEWA_043580</name>
</gene>
<dbReference type="OrthoDB" id="366401at2759"/>
<evidence type="ECO:0000313" key="2">
    <source>
        <dbReference type="Proteomes" id="UP000031512"/>
    </source>
</evidence>
<dbReference type="AlphaFoldDB" id="L1LFW8"/>
<accession>L1LFW8</accession>
<dbReference type="EMBL" id="ACOU01000002">
    <property type="protein sequence ID" value="EKX74317.1"/>
    <property type="molecule type" value="Genomic_DNA"/>
</dbReference>
<sequence>MKMESRESGKEFIPYQQIQTDITPPKSIVIESFNEIDNNHINDFYDELEEFMDKYRDEIDPNDHNFDYSKRKQYNVHKQLNLPIKIIQDPVISQTQGRLFSRETDLAMEQMRIPRSFYGNQSYGT</sequence>
<name>L1LFW8_THEEQ</name>
<reference evidence="1 2" key="1">
    <citation type="journal article" date="2012" name="BMC Genomics">
        <title>Comparative genomic analysis and phylogenetic position of Theileria equi.</title>
        <authorList>
            <person name="Kappmeyer L.S."/>
            <person name="Thiagarajan M."/>
            <person name="Herndon D.R."/>
            <person name="Ramsay J.D."/>
            <person name="Caler E."/>
            <person name="Djikeng A."/>
            <person name="Gillespie J.J."/>
            <person name="Lau A.O."/>
            <person name="Roalson E.H."/>
            <person name="Silva J.C."/>
            <person name="Silva M.G."/>
            <person name="Suarez C.E."/>
            <person name="Ueti M.W."/>
            <person name="Nene V.M."/>
            <person name="Mealey R.H."/>
            <person name="Knowles D.P."/>
            <person name="Brayton K.A."/>
        </authorList>
    </citation>
    <scope>NUCLEOTIDE SEQUENCE [LARGE SCALE GENOMIC DNA]</scope>
    <source>
        <strain evidence="1 2">WA</strain>
    </source>
</reference>